<dbReference type="Pfam" id="PF09933">
    <property type="entry name" value="DUF2165"/>
    <property type="match status" value="1"/>
</dbReference>
<dbReference type="InterPro" id="IPR018681">
    <property type="entry name" value="DUF2165_transmembrane"/>
</dbReference>
<proteinExistence type="predicted"/>
<evidence type="ECO:0000313" key="3">
    <source>
        <dbReference type="Proteomes" id="UP000608345"/>
    </source>
</evidence>
<keyword evidence="1" id="KW-1133">Transmembrane helix</keyword>
<gene>
    <name evidence="2" type="ORF">GCM10011450_01450</name>
</gene>
<accession>A0A918JF14</accession>
<organism evidence="2 3">
    <name type="scientific">Advenella faeciporci</name>
    <dbReference type="NCBI Taxonomy" id="797535"/>
    <lineage>
        <taxon>Bacteria</taxon>
        <taxon>Pseudomonadati</taxon>
        <taxon>Pseudomonadota</taxon>
        <taxon>Betaproteobacteria</taxon>
        <taxon>Burkholderiales</taxon>
        <taxon>Alcaligenaceae</taxon>
    </lineage>
</organism>
<protein>
    <submittedName>
        <fullName evidence="2">Membrane protein</fullName>
    </submittedName>
</protein>
<feature type="transmembrane region" description="Helical" evidence="1">
    <location>
        <begin position="101"/>
        <end position="119"/>
    </location>
</feature>
<keyword evidence="1" id="KW-0812">Transmembrane</keyword>
<dbReference type="EMBL" id="BMYS01000001">
    <property type="protein sequence ID" value="GGW75738.1"/>
    <property type="molecule type" value="Genomic_DNA"/>
</dbReference>
<name>A0A918JF14_9BURK</name>
<dbReference type="Proteomes" id="UP000608345">
    <property type="component" value="Unassembled WGS sequence"/>
</dbReference>
<evidence type="ECO:0000256" key="1">
    <source>
        <dbReference type="SAM" id="Phobius"/>
    </source>
</evidence>
<comment type="caution">
    <text evidence="2">The sequence shown here is derived from an EMBL/GenBank/DDBJ whole genome shotgun (WGS) entry which is preliminary data.</text>
</comment>
<dbReference type="RefSeq" id="WP_189383732.1">
    <property type="nucleotide sequence ID" value="NZ_BAABFY010000002.1"/>
</dbReference>
<keyword evidence="1" id="KW-0472">Membrane</keyword>
<feature type="transmembrane region" description="Helical" evidence="1">
    <location>
        <begin position="139"/>
        <end position="158"/>
    </location>
</feature>
<keyword evidence="3" id="KW-1185">Reference proteome</keyword>
<sequence>MAVRWSKILLITAIALFASLVAFGNITDYNSNFSFVQHVLLMDTIFPDSTISYRAIHSPVLHHAAYLLIIGLEVFTALLCWWGAGRLLVRRKASAYNFNRAKNIAVCGLTLGFLLWQVGFMSVGGEWFGMWMSSEWNGIQSAFQFFVTIILVLIYVVFPDTEVDGNSLEK</sequence>
<dbReference type="AlphaFoldDB" id="A0A918JF14"/>
<evidence type="ECO:0000313" key="2">
    <source>
        <dbReference type="EMBL" id="GGW75738.1"/>
    </source>
</evidence>
<reference evidence="2" key="1">
    <citation type="journal article" date="2014" name="Int. J. Syst. Evol. Microbiol.">
        <title>Complete genome sequence of Corynebacterium casei LMG S-19264T (=DSM 44701T), isolated from a smear-ripened cheese.</title>
        <authorList>
            <consortium name="US DOE Joint Genome Institute (JGI-PGF)"/>
            <person name="Walter F."/>
            <person name="Albersmeier A."/>
            <person name="Kalinowski J."/>
            <person name="Ruckert C."/>
        </authorList>
    </citation>
    <scope>NUCLEOTIDE SEQUENCE</scope>
    <source>
        <strain evidence="2">KCTC 23732</strain>
    </source>
</reference>
<reference evidence="2" key="2">
    <citation type="submission" date="2020-09" db="EMBL/GenBank/DDBJ databases">
        <authorList>
            <person name="Sun Q."/>
            <person name="Kim S."/>
        </authorList>
    </citation>
    <scope>NUCLEOTIDE SEQUENCE</scope>
    <source>
        <strain evidence="2">KCTC 23732</strain>
    </source>
</reference>
<feature type="transmembrane region" description="Helical" evidence="1">
    <location>
        <begin position="64"/>
        <end position="89"/>
    </location>
</feature>